<evidence type="ECO:0000313" key="8">
    <source>
        <dbReference type="Proteomes" id="UP000824132"/>
    </source>
</evidence>
<evidence type="ECO:0000259" key="6">
    <source>
        <dbReference type="PROSITE" id="PS00703"/>
    </source>
</evidence>
<comment type="similarity">
    <text evidence="2">Belongs to the Orn/Lys/Arg decarboxylase class-I family.</text>
</comment>
<proteinExistence type="inferred from homology"/>
<dbReference type="PROSITE" id="PS00703">
    <property type="entry name" value="OKR_DC_1"/>
    <property type="match status" value="1"/>
</dbReference>
<name>A0A9D2CZ21_9FIRM</name>
<accession>A0A9D2CZ21</accession>
<keyword evidence="7" id="KW-0032">Aminotransferase</keyword>
<keyword evidence="3" id="KW-0210">Decarboxylase</keyword>
<dbReference type="Proteomes" id="UP000824132">
    <property type="component" value="Unassembled WGS sequence"/>
</dbReference>
<dbReference type="InterPro" id="IPR052357">
    <property type="entry name" value="Orn_Lys_Arg_decarboxylase-I"/>
</dbReference>
<evidence type="ECO:0000256" key="2">
    <source>
        <dbReference type="ARBA" id="ARBA00010671"/>
    </source>
</evidence>
<evidence type="ECO:0000256" key="3">
    <source>
        <dbReference type="ARBA" id="ARBA00022793"/>
    </source>
</evidence>
<dbReference type="InterPro" id="IPR008286">
    <property type="entry name" value="Prn/Lys/Arg_de-COase_C"/>
</dbReference>
<dbReference type="PANTHER" id="PTHR43277:SF4">
    <property type="entry name" value="ARGININE DECARBOXYLASE"/>
    <property type="match status" value="1"/>
</dbReference>
<dbReference type="Gene3D" id="3.40.640.10">
    <property type="entry name" value="Type I PLP-dependent aspartate aminotransferase-like (Major domain)"/>
    <property type="match status" value="1"/>
</dbReference>
<gene>
    <name evidence="7" type="ORF">H9727_04210</name>
</gene>
<sequence length="485" mass="53186">MDRKAQERAPIYEALEKFGKMRVVPFDVPGHKRGRGNPELAKLLGEKCVGMDVNSMKPLDNLCHPVSVIRDAEKLAADAFGAAHAFLMVGGTTSAVQSMVMSVVKAGEKIILPRNVHRSVVGALVLCGAVPVYVNPECDAQLGIPLGMSLSQLKDTIARHPEAKAILVNNPTYYGICSDLRSIVKLAHEHGMLVIADEAHGTHFYFGEGLPVSAMAAGADMAAVSMHKSGGSLTQSSLLLAGERVNGDHVRQIINLTQTTSASYLLLSSLDISRRNLALRGREAFADVIELADYAREEINDIGGYYAYSKELVNGDSIFDFDRTKLSVHTLDIGLAGIEVYDILRDEYDIQIEFGDLGNILAYLSIGDRKRDVERLVSAMSEIKRLYSKDKTGLMENEYIAPDVAVTPQFAFYAKKRSLPIEETEGMICSEFVMCYPPGIPILAPGERVTKKILDYIRYAKEKGCQMTGTEDAKIERLNVLEIKP</sequence>
<reference evidence="7" key="2">
    <citation type="submission" date="2021-04" db="EMBL/GenBank/DDBJ databases">
        <authorList>
            <person name="Gilroy R."/>
        </authorList>
    </citation>
    <scope>NUCLEOTIDE SEQUENCE</scope>
    <source>
        <strain evidence="7">CHK187-5294</strain>
    </source>
</reference>
<dbReference type="InterPro" id="IPR000310">
    <property type="entry name" value="Orn/Lys/Arg_deCO2ase_major_dom"/>
</dbReference>
<evidence type="ECO:0000256" key="1">
    <source>
        <dbReference type="ARBA" id="ARBA00001933"/>
    </source>
</evidence>
<dbReference type="InterPro" id="IPR015421">
    <property type="entry name" value="PyrdxlP-dep_Trfase_major"/>
</dbReference>
<dbReference type="Pfam" id="PF01276">
    <property type="entry name" value="OKR_DC_1"/>
    <property type="match status" value="1"/>
</dbReference>
<dbReference type="Pfam" id="PF03711">
    <property type="entry name" value="OKR_DC_1_C"/>
    <property type="match status" value="1"/>
</dbReference>
<evidence type="ECO:0000313" key="7">
    <source>
        <dbReference type="EMBL" id="HIZ03471.1"/>
    </source>
</evidence>
<reference evidence="7" key="1">
    <citation type="journal article" date="2021" name="PeerJ">
        <title>Extensive microbial diversity within the chicken gut microbiome revealed by metagenomics and culture.</title>
        <authorList>
            <person name="Gilroy R."/>
            <person name="Ravi A."/>
            <person name="Getino M."/>
            <person name="Pursley I."/>
            <person name="Horton D.L."/>
            <person name="Alikhan N.F."/>
            <person name="Baker D."/>
            <person name="Gharbi K."/>
            <person name="Hall N."/>
            <person name="Watson M."/>
            <person name="Adriaenssens E.M."/>
            <person name="Foster-Nyarko E."/>
            <person name="Jarju S."/>
            <person name="Secka A."/>
            <person name="Antonio M."/>
            <person name="Oren A."/>
            <person name="Chaudhuri R.R."/>
            <person name="La Ragione R."/>
            <person name="Hildebrand F."/>
            <person name="Pallen M.J."/>
        </authorList>
    </citation>
    <scope>NUCLEOTIDE SEQUENCE</scope>
    <source>
        <strain evidence="7">CHK187-5294</strain>
    </source>
</reference>
<comment type="cofactor">
    <cofactor evidence="1">
        <name>pyridoxal 5'-phosphate</name>
        <dbReference type="ChEBI" id="CHEBI:597326"/>
    </cofactor>
</comment>
<dbReference type="GO" id="GO:0008483">
    <property type="term" value="F:transaminase activity"/>
    <property type="evidence" value="ECO:0007669"/>
    <property type="project" value="UniProtKB-KW"/>
</dbReference>
<keyword evidence="7" id="KW-0808">Transferase</keyword>
<dbReference type="PANTHER" id="PTHR43277">
    <property type="entry name" value="ARGININE DECARBOXYLASE"/>
    <property type="match status" value="1"/>
</dbReference>
<dbReference type="Gene3D" id="3.90.105.10">
    <property type="entry name" value="Molybdopterin biosynthesis moea protein, domain 2"/>
    <property type="match status" value="1"/>
</dbReference>
<comment type="caution">
    <text evidence="7">The sequence shown here is derived from an EMBL/GenBank/DDBJ whole genome shotgun (WGS) entry which is preliminary data.</text>
</comment>
<feature type="domain" description="Orn/Lys/Arg decarboxylases family 1 pyridoxal-P attachment site" evidence="6">
    <location>
        <begin position="223"/>
        <end position="237"/>
    </location>
</feature>
<evidence type="ECO:0000256" key="4">
    <source>
        <dbReference type="ARBA" id="ARBA00022898"/>
    </source>
</evidence>
<dbReference type="EMBL" id="DXCL01000026">
    <property type="protein sequence ID" value="HIZ03471.1"/>
    <property type="molecule type" value="Genomic_DNA"/>
</dbReference>
<organism evidence="7 8">
    <name type="scientific">Candidatus Borkfalkia avistercoris</name>
    <dbReference type="NCBI Taxonomy" id="2838504"/>
    <lineage>
        <taxon>Bacteria</taxon>
        <taxon>Bacillati</taxon>
        <taxon>Bacillota</taxon>
        <taxon>Clostridia</taxon>
        <taxon>Christensenellales</taxon>
        <taxon>Christensenellaceae</taxon>
        <taxon>Candidatus Borkfalkia</taxon>
    </lineage>
</organism>
<dbReference type="GO" id="GO:0016831">
    <property type="term" value="F:carboxy-lyase activity"/>
    <property type="evidence" value="ECO:0007669"/>
    <property type="project" value="UniProtKB-KW"/>
</dbReference>
<evidence type="ECO:0000256" key="5">
    <source>
        <dbReference type="ARBA" id="ARBA00023239"/>
    </source>
</evidence>
<dbReference type="InterPro" id="IPR015424">
    <property type="entry name" value="PyrdxlP-dep_Trfase"/>
</dbReference>
<dbReference type="AlphaFoldDB" id="A0A9D2CZ21"/>
<dbReference type="SUPFAM" id="SSF53383">
    <property type="entry name" value="PLP-dependent transferases"/>
    <property type="match status" value="1"/>
</dbReference>
<protein>
    <submittedName>
        <fullName evidence="7">Aminotransferase class I/II-fold pyridoxal phosphate-dependent enzyme</fullName>
    </submittedName>
</protein>
<keyword evidence="5" id="KW-0456">Lyase</keyword>
<keyword evidence="4" id="KW-0663">Pyridoxal phosphate</keyword>